<dbReference type="RefSeq" id="WP_264778599.1">
    <property type="nucleotide sequence ID" value="NZ_AP026563.1"/>
</dbReference>
<dbReference type="Gene3D" id="1.20.1420.20">
    <property type="entry name" value="M75 peptidase, HXXE motif"/>
    <property type="match status" value="1"/>
</dbReference>
<evidence type="ECO:0000313" key="6">
    <source>
        <dbReference type="Proteomes" id="UP001064971"/>
    </source>
</evidence>
<name>A0ABM8ALN4_9DEIO</name>
<feature type="chain" id="PRO_5047518350" evidence="3">
    <location>
        <begin position="19"/>
        <end position="336"/>
    </location>
</feature>
<proteinExistence type="predicted"/>
<gene>
    <name evidence="5" type="ORF">DAETH_46280</name>
</gene>
<dbReference type="EMBL" id="AP026563">
    <property type="protein sequence ID" value="BDP44659.1"/>
    <property type="molecule type" value="Genomic_DNA"/>
</dbReference>
<evidence type="ECO:0000256" key="1">
    <source>
        <dbReference type="ARBA" id="ARBA00004196"/>
    </source>
</evidence>
<evidence type="ECO:0000256" key="2">
    <source>
        <dbReference type="ARBA" id="ARBA00022729"/>
    </source>
</evidence>
<keyword evidence="2 3" id="KW-0732">Signal</keyword>
<feature type="domain" description="Imelysin-like" evidence="4">
    <location>
        <begin position="33"/>
        <end position="313"/>
    </location>
</feature>
<keyword evidence="5" id="KW-0614">Plasmid</keyword>
<accession>A0ABM8ALN4</accession>
<dbReference type="InterPro" id="IPR018976">
    <property type="entry name" value="Imelysin-like"/>
</dbReference>
<protein>
    <submittedName>
        <fullName evidence="5">Efem/EfeO family lipoprotein</fullName>
    </submittedName>
</protein>
<evidence type="ECO:0000313" key="5">
    <source>
        <dbReference type="EMBL" id="BDP44659.1"/>
    </source>
</evidence>
<comment type="subcellular location">
    <subcellularLocation>
        <location evidence="1">Cell envelope</location>
    </subcellularLocation>
</comment>
<feature type="signal peptide" evidence="3">
    <location>
        <begin position="1"/>
        <end position="18"/>
    </location>
</feature>
<dbReference type="Pfam" id="PF09375">
    <property type="entry name" value="Peptidase_M75"/>
    <property type="match status" value="1"/>
</dbReference>
<organism evidence="5 6">
    <name type="scientific">Deinococcus aetherius</name>
    <dbReference type="NCBI Taxonomy" id="200252"/>
    <lineage>
        <taxon>Bacteria</taxon>
        <taxon>Thermotogati</taxon>
        <taxon>Deinococcota</taxon>
        <taxon>Deinococci</taxon>
        <taxon>Deinococcales</taxon>
        <taxon>Deinococcaceae</taxon>
        <taxon>Deinococcus</taxon>
    </lineage>
</organism>
<keyword evidence="5" id="KW-0449">Lipoprotein</keyword>
<dbReference type="Proteomes" id="UP001064971">
    <property type="component" value="Plasmid pDAETH-3"/>
</dbReference>
<geneLocation type="plasmid" evidence="5 6">
    <name>pDAETH-3</name>
</geneLocation>
<evidence type="ECO:0000259" key="4">
    <source>
        <dbReference type="Pfam" id="PF09375"/>
    </source>
</evidence>
<evidence type="ECO:0000256" key="3">
    <source>
        <dbReference type="SAM" id="SignalP"/>
    </source>
</evidence>
<reference evidence="5" key="1">
    <citation type="submission" date="2022-07" db="EMBL/GenBank/DDBJ databases">
        <title>Complete Genome Sequence of the Radioresistant Bacterium Deinococcus aetherius ST0316, Isolated from the Air Dust collected in Lower Stratosphere above Japan.</title>
        <authorList>
            <person name="Satoh K."/>
            <person name="Hagiwara K."/>
            <person name="Katsumata K."/>
            <person name="Kubo A."/>
            <person name="Yokobori S."/>
            <person name="Yamagishi A."/>
            <person name="Oono Y."/>
            <person name="Narumi I."/>
        </authorList>
    </citation>
    <scope>NUCLEOTIDE SEQUENCE</scope>
    <source>
        <strain evidence="5">ST0316</strain>
        <plasmid evidence="5">pDAETH-3</plasmid>
    </source>
</reference>
<dbReference type="InterPro" id="IPR038352">
    <property type="entry name" value="Imelysin_sf"/>
</dbReference>
<sequence length="336" mass="36275">MRTASLLLTLLLAPTALAADLSGTKAHLLGRLDALSASTARLAQASDAYYTLAKGANFDYARLWKSNPAGVKAAVERTRAAWRDASPRYEQIEGFFAGQDPFDRLDLIIDAANPGTDGGVDHDVKLPNGTVLRRPGALFNLTEAALWSLDPRYTALKVNLGAKDGLGNALPDANVLKGGVDALHGVVGQLRQTARGWQPSTGYVFSTLTANVPTTQDFLEVWRASRFVTGGASKTQEFAAISRLNDLRDNIGSWQVIYAGVSPEVRRRNVALDTQVRGGLTELRAYVERLIDRERQRRFTPEQALLVQREAQDRATAIAGPLTQAAALLGVKVAGQ</sequence>
<keyword evidence="6" id="KW-1185">Reference proteome</keyword>